<accession>A0A3G4ZL35</accession>
<gene>
    <name evidence="2" type="ORF">Terrestrivirus2_53</name>
</gene>
<dbReference type="EMBL" id="MK071980">
    <property type="protein sequence ID" value="AYV75545.1"/>
    <property type="molecule type" value="Genomic_DNA"/>
</dbReference>
<feature type="transmembrane region" description="Helical" evidence="1">
    <location>
        <begin position="45"/>
        <end position="66"/>
    </location>
</feature>
<name>A0A3G4ZL35_9VIRU</name>
<reference evidence="2" key="1">
    <citation type="submission" date="2018-10" db="EMBL/GenBank/DDBJ databases">
        <title>Hidden diversity of soil giant viruses.</title>
        <authorList>
            <person name="Schulz F."/>
            <person name="Alteio L."/>
            <person name="Goudeau D."/>
            <person name="Ryan E.M."/>
            <person name="Malmstrom R.R."/>
            <person name="Blanchard J."/>
            <person name="Woyke T."/>
        </authorList>
    </citation>
    <scope>NUCLEOTIDE SEQUENCE</scope>
    <source>
        <strain evidence="2">TEV1</strain>
    </source>
</reference>
<proteinExistence type="predicted"/>
<evidence type="ECO:0000256" key="1">
    <source>
        <dbReference type="SAM" id="Phobius"/>
    </source>
</evidence>
<feature type="transmembrane region" description="Helical" evidence="1">
    <location>
        <begin position="86"/>
        <end position="102"/>
    </location>
</feature>
<organism evidence="2">
    <name type="scientific">Terrestrivirus sp</name>
    <dbReference type="NCBI Taxonomy" id="2487775"/>
    <lineage>
        <taxon>Viruses</taxon>
        <taxon>Varidnaviria</taxon>
        <taxon>Bamfordvirae</taxon>
        <taxon>Nucleocytoviricota</taxon>
        <taxon>Megaviricetes</taxon>
        <taxon>Imitervirales</taxon>
        <taxon>Mimiviridae</taxon>
        <taxon>Klosneuvirinae</taxon>
    </lineage>
</organism>
<keyword evidence="1" id="KW-0472">Membrane</keyword>
<keyword evidence="1" id="KW-1133">Transmembrane helix</keyword>
<protein>
    <submittedName>
        <fullName evidence="2">Uncharacterized protein</fullName>
    </submittedName>
</protein>
<keyword evidence="1" id="KW-0812">Transmembrane</keyword>
<sequence>MPCGDRGCNRKVQREVRGYPDMGNLYEGMNGGNMGSTQNLTGWDAFWFFCSMILVLIIFLVIFGFIVQISWNMVVPDVFGFRELDLGQGIALFILAALLIRIR</sequence>
<evidence type="ECO:0000313" key="2">
    <source>
        <dbReference type="EMBL" id="AYV75545.1"/>
    </source>
</evidence>